<keyword evidence="3" id="KW-0804">Transcription</keyword>
<name>A0A7C1XJ22_THERO</name>
<organism evidence="4">
    <name type="scientific">Thermomicrobium roseum</name>
    <dbReference type="NCBI Taxonomy" id="500"/>
    <lineage>
        <taxon>Bacteria</taxon>
        <taxon>Pseudomonadati</taxon>
        <taxon>Thermomicrobiota</taxon>
        <taxon>Thermomicrobia</taxon>
        <taxon>Thermomicrobiales</taxon>
        <taxon>Thermomicrobiaceae</taxon>
        <taxon>Thermomicrobium</taxon>
    </lineage>
</organism>
<protein>
    <submittedName>
        <fullName evidence="4">ArsR family transcriptional regulator</fullName>
    </submittedName>
</protein>
<sequence length="144" mass="16273">MAEQAEELQLAERTHPRTLPIRSRRIEAPFDPGEVPPSILARFLHALSDPTRLRILDLLTREGELHVSALVERLAQPQGRVSAHLTCLRTCGLVRVRREGKYRFYAISDQRIPALLALARELARPHLAAIASCAYAERHDLVED</sequence>
<comment type="caution">
    <text evidence="4">The sequence shown here is derived from an EMBL/GenBank/DDBJ whole genome shotgun (WGS) entry which is preliminary data.</text>
</comment>
<evidence type="ECO:0000256" key="3">
    <source>
        <dbReference type="ARBA" id="ARBA00023163"/>
    </source>
</evidence>
<reference evidence="4" key="1">
    <citation type="journal article" date="2020" name="mSystems">
        <title>Genome- and Community-Level Interaction Insights into Carbon Utilization and Element Cycling Functions of Hydrothermarchaeota in Hydrothermal Sediment.</title>
        <authorList>
            <person name="Zhou Z."/>
            <person name="Liu Y."/>
            <person name="Xu W."/>
            <person name="Pan J."/>
            <person name="Luo Z.H."/>
            <person name="Li M."/>
        </authorList>
    </citation>
    <scope>NUCLEOTIDE SEQUENCE [LARGE SCALE GENOMIC DNA]</scope>
    <source>
        <strain evidence="4">SpSt-222</strain>
    </source>
</reference>
<proteinExistence type="predicted"/>
<dbReference type="EMBL" id="DSJL01000011">
    <property type="protein sequence ID" value="HEF65489.1"/>
    <property type="molecule type" value="Genomic_DNA"/>
</dbReference>
<dbReference type="NCBIfam" id="NF033788">
    <property type="entry name" value="HTH_metalloreg"/>
    <property type="match status" value="1"/>
</dbReference>
<accession>A0A7C1XJ22</accession>
<dbReference type="PRINTS" id="PR00778">
    <property type="entry name" value="HTHARSR"/>
</dbReference>
<dbReference type="SMART" id="SM00418">
    <property type="entry name" value="HTH_ARSR"/>
    <property type="match status" value="1"/>
</dbReference>
<dbReference type="InterPro" id="IPR011991">
    <property type="entry name" value="ArsR-like_HTH"/>
</dbReference>
<dbReference type="InterPro" id="IPR051011">
    <property type="entry name" value="Metal_resp_trans_reg"/>
</dbReference>
<dbReference type="PROSITE" id="PS50987">
    <property type="entry name" value="HTH_ARSR_2"/>
    <property type="match status" value="1"/>
</dbReference>
<dbReference type="InterPro" id="IPR036390">
    <property type="entry name" value="WH_DNA-bd_sf"/>
</dbReference>
<gene>
    <name evidence="4" type="ORF">ENP47_07830</name>
</gene>
<evidence type="ECO:0000256" key="2">
    <source>
        <dbReference type="ARBA" id="ARBA00023125"/>
    </source>
</evidence>
<dbReference type="InterPro" id="IPR036388">
    <property type="entry name" value="WH-like_DNA-bd_sf"/>
</dbReference>
<dbReference type="GO" id="GO:0003700">
    <property type="term" value="F:DNA-binding transcription factor activity"/>
    <property type="evidence" value="ECO:0007669"/>
    <property type="project" value="InterPro"/>
</dbReference>
<evidence type="ECO:0000256" key="1">
    <source>
        <dbReference type="ARBA" id="ARBA00023015"/>
    </source>
</evidence>
<keyword evidence="1" id="KW-0805">Transcription regulation</keyword>
<keyword evidence="2" id="KW-0238">DNA-binding</keyword>
<evidence type="ECO:0000313" key="4">
    <source>
        <dbReference type="EMBL" id="HEF65489.1"/>
    </source>
</evidence>
<dbReference type="PANTHER" id="PTHR43132">
    <property type="entry name" value="ARSENICAL RESISTANCE OPERON REPRESSOR ARSR-RELATED"/>
    <property type="match status" value="1"/>
</dbReference>
<dbReference type="Gene3D" id="1.10.10.10">
    <property type="entry name" value="Winged helix-like DNA-binding domain superfamily/Winged helix DNA-binding domain"/>
    <property type="match status" value="1"/>
</dbReference>
<dbReference type="SUPFAM" id="SSF46785">
    <property type="entry name" value="Winged helix' DNA-binding domain"/>
    <property type="match status" value="1"/>
</dbReference>
<dbReference type="InterPro" id="IPR001845">
    <property type="entry name" value="HTH_ArsR_DNA-bd_dom"/>
</dbReference>
<dbReference type="Pfam" id="PF01022">
    <property type="entry name" value="HTH_5"/>
    <property type="match status" value="1"/>
</dbReference>
<dbReference type="GO" id="GO:0003677">
    <property type="term" value="F:DNA binding"/>
    <property type="evidence" value="ECO:0007669"/>
    <property type="project" value="UniProtKB-KW"/>
</dbReference>
<dbReference type="AlphaFoldDB" id="A0A7C1XJ22"/>
<dbReference type="CDD" id="cd00090">
    <property type="entry name" value="HTH_ARSR"/>
    <property type="match status" value="1"/>
</dbReference>
<dbReference type="PANTHER" id="PTHR43132:SF2">
    <property type="entry name" value="ARSENICAL RESISTANCE OPERON REPRESSOR ARSR-RELATED"/>
    <property type="match status" value="1"/>
</dbReference>